<name>F0YDM6_AURAN</name>
<feature type="region of interest" description="Disordered" evidence="2">
    <location>
        <begin position="839"/>
        <end position="889"/>
    </location>
</feature>
<dbReference type="InParanoid" id="F0YDM6"/>
<dbReference type="OrthoDB" id="1923159at2759"/>
<feature type="region of interest" description="Disordered" evidence="2">
    <location>
        <begin position="220"/>
        <end position="292"/>
    </location>
</feature>
<keyword evidence="6" id="KW-1185">Reference proteome</keyword>
<dbReference type="GO" id="GO:0008270">
    <property type="term" value="F:zinc ion binding"/>
    <property type="evidence" value="ECO:0007669"/>
    <property type="project" value="UniProtKB-KW"/>
</dbReference>
<dbReference type="SUPFAM" id="SSF57850">
    <property type="entry name" value="RING/U-box"/>
    <property type="match status" value="2"/>
</dbReference>
<dbReference type="Pfam" id="PF14570">
    <property type="entry name" value="zf-RING_4"/>
    <property type="match status" value="2"/>
</dbReference>
<dbReference type="SMART" id="SM00100">
    <property type="entry name" value="cNMP"/>
    <property type="match status" value="1"/>
</dbReference>
<evidence type="ECO:0000313" key="6">
    <source>
        <dbReference type="Proteomes" id="UP000002729"/>
    </source>
</evidence>
<reference evidence="5 6" key="1">
    <citation type="journal article" date="2011" name="Proc. Natl. Acad. Sci. U.S.A.">
        <title>Niche of harmful alga Aureococcus anophagefferens revealed through ecogenomics.</title>
        <authorList>
            <person name="Gobler C.J."/>
            <person name="Berry D.L."/>
            <person name="Dyhrman S.T."/>
            <person name="Wilhelm S.W."/>
            <person name="Salamov A."/>
            <person name="Lobanov A.V."/>
            <person name="Zhang Y."/>
            <person name="Collier J.L."/>
            <person name="Wurch L.L."/>
            <person name="Kustka A.B."/>
            <person name="Dill B.D."/>
            <person name="Shah M."/>
            <person name="VerBerkmoes N.C."/>
            <person name="Kuo A."/>
            <person name="Terry A."/>
            <person name="Pangilinan J."/>
            <person name="Lindquist E.A."/>
            <person name="Lucas S."/>
            <person name="Paulsen I.T."/>
            <person name="Hattenrath-Lehmann T.K."/>
            <person name="Talmage S.C."/>
            <person name="Walker E.A."/>
            <person name="Koch F."/>
            <person name="Burson A.M."/>
            <person name="Marcoval M.A."/>
            <person name="Tang Y.Z."/>
            <person name="Lecleir G.R."/>
            <person name="Coyne K.J."/>
            <person name="Berg G.M."/>
            <person name="Bertrand E.M."/>
            <person name="Saito M.A."/>
            <person name="Gladyshev V.N."/>
            <person name="Grigoriev I.V."/>
        </authorList>
    </citation>
    <scope>NUCLEOTIDE SEQUENCE [LARGE SCALE GENOMIC DNA]</scope>
    <source>
        <strain evidence="6">CCMP 1984</strain>
    </source>
</reference>
<dbReference type="eggNOG" id="ENOG502SMUZ">
    <property type="taxonomic scope" value="Eukaryota"/>
</dbReference>
<dbReference type="CDD" id="cd00038">
    <property type="entry name" value="CAP_ED"/>
    <property type="match status" value="1"/>
</dbReference>
<feature type="compositionally biased region" description="Low complexity" evidence="2">
    <location>
        <begin position="839"/>
        <end position="848"/>
    </location>
</feature>
<dbReference type="RefSeq" id="XP_009038516.1">
    <property type="nucleotide sequence ID" value="XM_009040268.1"/>
</dbReference>
<dbReference type="InterPro" id="IPR014710">
    <property type="entry name" value="RmlC-like_jellyroll"/>
</dbReference>
<evidence type="ECO:0000256" key="1">
    <source>
        <dbReference type="PROSITE-ProRule" id="PRU00175"/>
    </source>
</evidence>
<dbReference type="InterPro" id="IPR001841">
    <property type="entry name" value="Znf_RING"/>
</dbReference>
<dbReference type="InterPro" id="IPR013083">
    <property type="entry name" value="Znf_RING/FYVE/PHD"/>
</dbReference>
<feature type="domain" description="RING-type" evidence="4">
    <location>
        <begin position="1055"/>
        <end position="1103"/>
    </location>
</feature>
<evidence type="ECO:0000313" key="5">
    <source>
        <dbReference type="EMBL" id="EGB06768.1"/>
    </source>
</evidence>
<evidence type="ECO:0000256" key="2">
    <source>
        <dbReference type="SAM" id="MobiDB-lite"/>
    </source>
</evidence>
<evidence type="ECO:0000259" key="4">
    <source>
        <dbReference type="PROSITE" id="PS50089"/>
    </source>
</evidence>
<feature type="region of interest" description="Disordered" evidence="2">
    <location>
        <begin position="543"/>
        <end position="645"/>
    </location>
</feature>
<accession>F0YDM6</accession>
<feature type="domain" description="RING-type" evidence="4">
    <location>
        <begin position="1500"/>
        <end position="1548"/>
    </location>
</feature>
<dbReference type="KEGG" id="aaf:AURANDRAFT_65446"/>
<dbReference type="Pfam" id="PF00027">
    <property type="entry name" value="cNMP_binding"/>
    <property type="match status" value="1"/>
</dbReference>
<dbReference type="PANTHER" id="PTHR23011:SF28">
    <property type="entry name" value="CYCLIC NUCLEOTIDE-BINDING DOMAIN CONTAINING PROTEIN"/>
    <property type="match status" value="1"/>
</dbReference>
<feature type="compositionally biased region" description="Pro residues" evidence="2">
    <location>
        <begin position="594"/>
        <end position="604"/>
    </location>
</feature>
<keyword evidence="1" id="KW-0863">Zinc-finger</keyword>
<dbReference type="SUPFAM" id="SSF51206">
    <property type="entry name" value="cAMP-binding domain-like"/>
    <property type="match status" value="1"/>
</dbReference>
<feature type="region of interest" description="Disordered" evidence="2">
    <location>
        <begin position="171"/>
        <end position="192"/>
    </location>
</feature>
<dbReference type="EMBL" id="GL833133">
    <property type="protein sequence ID" value="EGB06768.1"/>
    <property type="molecule type" value="Genomic_DNA"/>
</dbReference>
<proteinExistence type="predicted"/>
<keyword evidence="1" id="KW-0479">Metal-binding</keyword>
<gene>
    <name evidence="5" type="ORF">AURANDRAFT_65446</name>
</gene>
<keyword evidence="1" id="KW-0862">Zinc</keyword>
<feature type="compositionally biased region" description="Acidic residues" evidence="2">
    <location>
        <begin position="264"/>
        <end position="274"/>
    </location>
</feature>
<dbReference type="Gene3D" id="3.30.40.10">
    <property type="entry name" value="Zinc/RING finger domain, C3HC4 (zinc finger)"/>
    <property type="match status" value="2"/>
</dbReference>
<feature type="compositionally biased region" description="Basic and acidic residues" evidence="2">
    <location>
        <begin position="471"/>
        <end position="485"/>
    </location>
</feature>
<evidence type="ECO:0000259" key="3">
    <source>
        <dbReference type="PROSITE" id="PS50042"/>
    </source>
</evidence>
<organism evidence="6">
    <name type="scientific">Aureococcus anophagefferens</name>
    <name type="common">Harmful bloom alga</name>
    <dbReference type="NCBI Taxonomy" id="44056"/>
    <lineage>
        <taxon>Eukaryota</taxon>
        <taxon>Sar</taxon>
        <taxon>Stramenopiles</taxon>
        <taxon>Ochrophyta</taxon>
        <taxon>Pelagophyceae</taxon>
        <taxon>Pelagomonadales</taxon>
        <taxon>Pelagomonadaceae</taxon>
        <taxon>Aureococcus</taxon>
    </lineage>
</organism>
<evidence type="ECO:0008006" key="7">
    <source>
        <dbReference type="Google" id="ProtNLM"/>
    </source>
</evidence>
<dbReference type="InterPro" id="IPR000595">
    <property type="entry name" value="cNMP-bd_dom"/>
</dbReference>
<dbReference type="PROSITE" id="PS50042">
    <property type="entry name" value="CNMP_BINDING_3"/>
    <property type="match status" value="1"/>
</dbReference>
<dbReference type="PANTHER" id="PTHR23011">
    <property type="entry name" value="CYCLIC NUCLEOTIDE-BINDING DOMAIN CONTAINING PROTEIN"/>
    <property type="match status" value="1"/>
</dbReference>
<feature type="compositionally biased region" description="Acidic residues" evidence="2">
    <location>
        <begin position="574"/>
        <end position="590"/>
    </location>
</feature>
<dbReference type="Gene3D" id="2.60.120.10">
    <property type="entry name" value="Jelly Rolls"/>
    <property type="match status" value="1"/>
</dbReference>
<dbReference type="SMART" id="SM00184">
    <property type="entry name" value="RING"/>
    <property type="match status" value="2"/>
</dbReference>
<protein>
    <recommendedName>
        <fullName evidence="7">RING-type domain-containing protein</fullName>
    </recommendedName>
</protein>
<dbReference type="Proteomes" id="UP000002729">
    <property type="component" value="Unassembled WGS sequence"/>
</dbReference>
<dbReference type="GeneID" id="20225336"/>
<feature type="domain" description="Cyclic nucleotide-binding" evidence="3">
    <location>
        <begin position="30"/>
        <end position="129"/>
    </location>
</feature>
<dbReference type="PROSITE" id="PS50089">
    <property type="entry name" value="ZF_RING_2"/>
    <property type="match status" value="2"/>
</dbReference>
<dbReference type="InterPro" id="IPR018490">
    <property type="entry name" value="cNMP-bd_dom_sf"/>
</dbReference>
<feature type="region of interest" description="Disordered" evidence="2">
    <location>
        <begin position="468"/>
        <end position="491"/>
    </location>
</feature>
<feature type="compositionally biased region" description="Acidic residues" evidence="2">
    <location>
        <begin position="858"/>
        <end position="889"/>
    </location>
</feature>
<sequence>MDPDERSDEDCDKLRPLLETVGSFHLLLSDRDMLLKLCRALKLVTIPWGGVDLMREGDRGDCMYFVLAGRFSLCVKGKDGKSHNVGMSKCGNTIGEVALREEGFRNATVTSAEASELLRIELEDYNELLRHNDKNHDHNRKVTTLQRSPALRQLRQVDMEEMVKRTFFQTFHAGERPGPEAPSSRPGEHLWNEGEMFDGMRYVPVLLRGEVALLKEVPEDDVASSTCTERYGKRGPGASFDGGSRTSRGTRETGRRASDASAISEEESESDDEGESVHVSQDGLGPAETEAERRERLRAEFFAEIAAAASRRALRRLLYKSTRDRHSISKSKQLGLCTVGPGGIVLELAMLNAAYESPSNPMTDWSDATFFGQKRGSARNSKSSTRLQCERMRRHGCTVLTTMRTEVGWISRYLFHSLITTNAPFTKDVSEWVLTLPTAAAIRDMLVTQEMWKNFRSNLVEDVLAASPRASNRDRVEASRREPARHNGTAVSKRVALFMGAEANRAKAEEKVPAVLKKAQDDLAEKQKAEARRAMAYRSAHLAHRLKQRASGRDTSRRASAAKPPPLVLGAPASDDDDDSDVPSGDDEESGAPRRPPGPPPSSPSPRGKGRPRGSTSPKRDRQTPASPGKRPPTPDAKNVADRNSLFDAEETTDRLVTMLPFRHPGDQTHQFRPNVKGAPSAHQVALKLSIAPKDQLQCYPELVDDLPTPFAVPFAYDSMPDTRLHPHSVIVRKKRVRARRAFVRADWNIREEDHAEAVLMDEAQGTAAAHQRQRRTDVNQTFYDRRATNALLLTEVLAVATEGKSEAEQLAPALAPVYYEYGVALMGACREAAAAGEADAEASADGPSAKRRKLDGDADEPGDGGDDADDDDDDDDGGDDDEDDDDDDEDDAAIAWKLVDQARSIFLAAGDGAAAARCAEQLAGLNVDEARWSDAVVEFSACVDYYESVDDELSLEDETRFLSCVASLGAAYADHAAADDSADVAFEGEGGESVVLVPAADVPDRAASYAAMAEKKTNALLERLARDGAPVDDVRKRDLVALAVEVQFDDGSECAICMEPLDARDVVALPCACAVSYCFRCWDRALASSFNARGQASCPTCRVAVDVDFDADARGGEGALVFSVAAGGGAAGAEDADAAQHRVESVVNRLAGQAAPLMTRRLRRYGEDHGELRPAAADVGAYLKGLGVKRLKALAAASGLDPGAYLEKAELVAAVRAAHGTDGAAAAFAVAAAGDAGPRCVCGGALLRMDGLARYLRVCTEFPDVGDRGDLETVARTLLHADVARGTSSVICDLCDRPVPPRGAVYTCASGETTVLHATEYDVCERCFVDFAVDGRSDGALPQTRRARSIFLAAGDGAAAARCAEQLAGLNVDEARWSDAVVEFSACVDYYESVDDELSLEDETRFLSCVASLGAAYADHAAADDSADVAFEGEGGESVVLVPAADVPDRAASYAAMAEKKTNALLERLARDGAPVDDVRKRDLVALAVEVQFDDGSECAICMEPLDARDVVALPCACAVSYCFRCWDRALASSFNARGQASCPTCRVAVDVDFDADARGGEGALVFSVAAGGGAAGAEDADAAQHRVESVVNRLAGQAAPLMTRRLRRYGEDHGELRPAAADVGAYLKGLGVKRLKALAAASGLDPGAYLEKAELVAAVRAAHGTDGAAAAFAVAAAGDAGPRCVCGGALLRMDGLARYLRVCTEFPDVGDRGDLETVARTLLHADVARGTSSVICDLCDRPVPPRGAVYTCASGETTVLHATEYDVCERCFVDFAVDGRSDGALPQTRRVGAR</sequence>
<feature type="compositionally biased region" description="Basic and acidic residues" evidence="2">
    <location>
        <begin position="249"/>
        <end position="258"/>
    </location>
</feature>